<feature type="compositionally biased region" description="Basic and acidic residues" evidence="1">
    <location>
        <begin position="20"/>
        <end position="30"/>
    </location>
</feature>
<gene>
    <name evidence="2" type="ORF">OH76DRAFT_1421970</name>
</gene>
<feature type="region of interest" description="Disordered" evidence="1">
    <location>
        <begin position="56"/>
        <end position="75"/>
    </location>
</feature>
<protein>
    <submittedName>
        <fullName evidence="2">Uncharacterized protein</fullName>
    </submittedName>
</protein>
<feature type="region of interest" description="Disordered" evidence="1">
    <location>
        <begin position="1"/>
        <end position="31"/>
    </location>
</feature>
<proteinExistence type="predicted"/>
<accession>A0A371CT37</accession>
<dbReference type="Proteomes" id="UP000256964">
    <property type="component" value="Unassembled WGS sequence"/>
</dbReference>
<dbReference type="AlphaFoldDB" id="A0A371CT37"/>
<name>A0A371CT37_9APHY</name>
<evidence type="ECO:0000313" key="2">
    <source>
        <dbReference type="EMBL" id="RDX43431.1"/>
    </source>
</evidence>
<organism evidence="2 3">
    <name type="scientific">Lentinus brumalis</name>
    <dbReference type="NCBI Taxonomy" id="2498619"/>
    <lineage>
        <taxon>Eukaryota</taxon>
        <taxon>Fungi</taxon>
        <taxon>Dikarya</taxon>
        <taxon>Basidiomycota</taxon>
        <taxon>Agaricomycotina</taxon>
        <taxon>Agaricomycetes</taxon>
        <taxon>Polyporales</taxon>
        <taxon>Polyporaceae</taxon>
        <taxon>Lentinus</taxon>
    </lineage>
</organism>
<keyword evidence="3" id="KW-1185">Reference proteome</keyword>
<feature type="compositionally biased region" description="Polar residues" evidence="1">
    <location>
        <begin position="1"/>
        <end position="12"/>
    </location>
</feature>
<evidence type="ECO:0000256" key="1">
    <source>
        <dbReference type="SAM" id="MobiDB-lite"/>
    </source>
</evidence>
<evidence type="ECO:0000313" key="3">
    <source>
        <dbReference type="Proteomes" id="UP000256964"/>
    </source>
</evidence>
<sequence>MSVPSTHRTLSANCPYRGSMENDKPARDTTHPLPAIRALPPVSTQEHAVLVEGELQEADRDATPTPALQPPLGSADTAMQDAACETLYSPLAGSSPLPRAPMLGPTLVELDDDVAGFHLPPPAMPVTPEFPMSSYGGIYYAGEEVATLRPPNPLPLLEGDENSRSGTRLVRTGPVVPTEATREEFWVSFEAPSIFDRDSTVIFTTRRYQM</sequence>
<reference evidence="2 3" key="1">
    <citation type="journal article" date="2018" name="Biotechnol. Biofuels">
        <title>Integrative visual omics of the white-rot fungus Polyporus brumalis exposes the biotechnological potential of its oxidative enzymes for delignifying raw plant biomass.</title>
        <authorList>
            <person name="Miyauchi S."/>
            <person name="Rancon A."/>
            <person name="Drula E."/>
            <person name="Hage H."/>
            <person name="Chaduli D."/>
            <person name="Favel A."/>
            <person name="Grisel S."/>
            <person name="Henrissat B."/>
            <person name="Herpoel-Gimbert I."/>
            <person name="Ruiz-Duenas F.J."/>
            <person name="Chevret D."/>
            <person name="Hainaut M."/>
            <person name="Lin J."/>
            <person name="Wang M."/>
            <person name="Pangilinan J."/>
            <person name="Lipzen A."/>
            <person name="Lesage-Meessen L."/>
            <person name="Navarro D."/>
            <person name="Riley R."/>
            <person name="Grigoriev I.V."/>
            <person name="Zhou S."/>
            <person name="Raouche S."/>
            <person name="Rosso M.N."/>
        </authorList>
    </citation>
    <scope>NUCLEOTIDE SEQUENCE [LARGE SCALE GENOMIC DNA]</scope>
    <source>
        <strain evidence="2 3">BRFM 1820</strain>
    </source>
</reference>
<dbReference type="EMBL" id="KZ857465">
    <property type="protein sequence ID" value="RDX43431.1"/>
    <property type="molecule type" value="Genomic_DNA"/>
</dbReference>